<dbReference type="AlphaFoldDB" id="A0A6J2XZ34"/>
<evidence type="ECO:0000313" key="4">
    <source>
        <dbReference type="Proteomes" id="UP000504635"/>
    </source>
</evidence>
<evidence type="ECO:0000256" key="2">
    <source>
        <dbReference type="SAM" id="MobiDB-lite"/>
    </source>
</evidence>
<evidence type="ECO:0000256" key="1">
    <source>
        <dbReference type="SAM" id="Coils"/>
    </source>
</evidence>
<feature type="coiled-coil region" evidence="1">
    <location>
        <begin position="453"/>
        <end position="487"/>
    </location>
</feature>
<dbReference type="InterPro" id="IPR000697">
    <property type="entry name" value="WH1/EVH1_dom"/>
</dbReference>
<dbReference type="PANTHER" id="PTHR44927:SF1">
    <property type="entry name" value="FK506-BINDING PROTEIN 15"/>
    <property type="match status" value="1"/>
</dbReference>
<organism evidence="4 5">
    <name type="scientific">Sitophilus oryzae</name>
    <name type="common">Rice weevil</name>
    <name type="synonym">Curculio oryzae</name>
    <dbReference type="NCBI Taxonomy" id="7048"/>
    <lineage>
        <taxon>Eukaryota</taxon>
        <taxon>Metazoa</taxon>
        <taxon>Ecdysozoa</taxon>
        <taxon>Arthropoda</taxon>
        <taxon>Hexapoda</taxon>
        <taxon>Insecta</taxon>
        <taxon>Pterygota</taxon>
        <taxon>Neoptera</taxon>
        <taxon>Endopterygota</taxon>
        <taxon>Coleoptera</taxon>
        <taxon>Polyphaga</taxon>
        <taxon>Cucujiformia</taxon>
        <taxon>Curculionidae</taxon>
        <taxon>Dryophthorinae</taxon>
        <taxon>Sitophilus</taxon>
    </lineage>
</organism>
<feature type="region of interest" description="Disordered" evidence="2">
    <location>
        <begin position="26"/>
        <end position="51"/>
    </location>
</feature>
<accession>A0A6J2XZ34</accession>
<sequence length="558" mass="64154">MFETDDDDFNPSSSKNLFSIFNNVSSPDDNASLSYKAPKQPKSNDLVDSEKAKQENQSSIVLAKVINLWKSELGTNKLVGKHIVAVIGNSTQKLYEMILYKEKTNILIRQILNDSFNLYKYPKNFIGFYDSSNFFWSLSFANEEDCENFIKEASKQNCQVIDKCTENKLVKEPELVQIQNDVPLALNENSEDSKTKTDILSRITKMGQPILPKSTFERKINTEPSDSETESSYSDSKIVKPTAVPRKLKKVQSQIQSKTFSNSVHPDNTALSPFITNNAQMLPNHNQMMLHHPGLMVSQPVPDYSVNNFLIAQNTELKTNISEINMKLNSLLSNQNVVGQNTDDSKELKSTVKCLKLKIENLSSDLEKATRECTQLRKEYKEKCEELALEQIKNNESQSLNTEIGYLKQCLAEREKDIDLLKLELKGKTDVIESQQLRLNESEKYYEENRIYKENVSVQIEELEKKLEEANTKLLEQDEHCRKIETELKNKSVQNESLNHIDYNQIVKETMNDAFTDIMEHFNENEKYSFIDIQKIVLKKLKQASLTLINQINENSLH</sequence>
<dbReference type="GeneID" id="115882696"/>
<keyword evidence="1" id="KW-0175">Coiled coil</keyword>
<proteinExistence type="predicted"/>
<dbReference type="OrthoDB" id="5842926at2759"/>
<feature type="coiled-coil region" evidence="1">
    <location>
        <begin position="345"/>
        <end position="386"/>
    </location>
</feature>
<keyword evidence="4" id="KW-1185">Reference proteome</keyword>
<evidence type="ECO:0000259" key="3">
    <source>
        <dbReference type="PROSITE" id="PS50229"/>
    </source>
</evidence>
<dbReference type="KEGG" id="soy:115882696"/>
<dbReference type="SUPFAM" id="SSF50729">
    <property type="entry name" value="PH domain-like"/>
    <property type="match status" value="1"/>
</dbReference>
<reference evidence="5" key="1">
    <citation type="submission" date="2025-08" db="UniProtKB">
        <authorList>
            <consortium name="RefSeq"/>
        </authorList>
    </citation>
    <scope>IDENTIFICATION</scope>
    <source>
        <tissue evidence="5">Gonads</tissue>
    </source>
</reference>
<evidence type="ECO:0000313" key="5">
    <source>
        <dbReference type="RefSeq" id="XP_030756768.1"/>
    </source>
</evidence>
<dbReference type="Proteomes" id="UP000504635">
    <property type="component" value="Unplaced"/>
</dbReference>
<dbReference type="InParanoid" id="A0A6J2XZ34"/>
<dbReference type="PROSITE" id="PS50229">
    <property type="entry name" value="WH1"/>
    <property type="match status" value="1"/>
</dbReference>
<dbReference type="Pfam" id="PF00568">
    <property type="entry name" value="WH1"/>
    <property type="match status" value="1"/>
</dbReference>
<name>A0A6J2XZ34_SITOR</name>
<dbReference type="RefSeq" id="XP_030756768.1">
    <property type="nucleotide sequence ID" value="XM_030900908.1"/>
</dbReference>
<gene>
    <name evidence="5" type="primary">LOC115882696</name>
</gene>
<feature type="domain" description="WH1" evidence="3">
    <location>
        <begin position="40"/>
        <end position="160"/>
    </location>
</feature>
<dbReference type="PANTHER" id="PTHR44927">
    <property type="entry name" value="FK506-BINDING PROTEIN 15"/>
    <property type="match status" value="1"/>
</dbReference>
<protein>
    <submittedName>
        <fullName evidence="5">Uncharacterized protein PFB0765w</fullName>
    </submittedName>
</protein>